<keyword evidence="1" id="KW-0677">Repeat</keyword>
<sequence>MQLPLEIFALILREAVEILPSKDLANARLVSRFFADEILVLLTKDITRLENDVLGFKYPPFRRGVGHDAKWWEHLPLDFKRNYLHQKLDLHTESPCEFSYHINEILNVPHKRTTAEETDILVDKVIDAFLSATISNVRELFDPKRLYPDKIKHYTQPGWSMMSQIWEPAEETLRLGLATSAIIRGDAVELELLHSQGDFELNTWSTRLCFHPVGAAARRGNEHIIKVLTDHSWGLNERHIISAGRNYESANAASIAARHGNLEPMKYWLKNMNDYQIPESVHSFLKRAIRGAIEADNIDYVIYLLGVRDSIPLENPRPLFDFFIDAIKAGHPTIVKYFLDLKCFDINTHTSYCQKGSLLTALQDTPLNKRLPVLNLLLENGALPNGIPGGFPISQTLSSPLQAAIKRGDAESAALLVKFGANIYATVTSLSPSKSKPLLLRAIQQKSAPMIEFLLAQGIARELDWKRKRYTVYDGTQQKVQGNVLMRLGGTDELGNTESHKVYYVTVERIPGSK</sequence>
<dbReference type="PANTHER" id="PTHR24198:SF165">
    <property type="entry name" value="ANKYRIN REPEAT-CONTAINING PROTEIN-RELATED"/>
    <property type="match status" value="1"/>
</dbReference>
<protein>
    <submittedName>
        <fullName evidence="3">Uncharacterized protein</fullName>
    </submittedName>
</protein>
<dbReference type="AlphaFoldDB" id="A0AAD6HI18"/>
<keyword evidence="2" id="KW-0040">ANK repeat</keyword>
<dbReference type="Gene3D" id="1.25.40.20">
    <property type="entry name" value="Ankyrin repeat-containing domain"/>
    <property type="match status" value="1"/>
</dbReference>
<comment type="caution">
    <text evidence="3">The sequence shown here is derived from an EMBL/GenBank/DDBJ whole genome shotgun (WGS) entry which is preliminary data.</text>
</comment>
<keyword evidence="4" id="KW-1185">Reference proteome</keyword>
<proteinExistence type="predicted"/>
<organism evidence="3 4">
    <name type="scientific">Penicillium malachiteum</name>
    <dbReference type="NCBI Taxonomy" id="1324776"/>
    <lineage>
        <taxon>Eukaryota</taxon>
        <taxon>Fungi</taxon>
        <taxon>Dikarya</taxon>
        <taxon>Ascomycota</taxon>
        <taxon>Pezizomycotina</taxon>
        <taxon>Eurotiomycetes</taxon>
        <taxon>Eurotiomycetidae</taxon>
        <taxon>Eurotiales</taxon>
        <taxon>Aspergillaceae</taxon>
        <taxon>Penicillium</taxon>
    </lineage>
</organism>
<dbReference type="SMART" id="SM00248">
    <property type="entry name" value="ANK"/>
    <property type="match status" value="6"/>
</dbReference>
<accession>A0AAD6HI18</accession>
<reference evidence="3" key="1">
    <citation type="journal article" date="2023" name="IMA Fungus">
        <title>Comparative genomic study of the Penicillium genus elucidates a diverse pangenome and 15 lateral gene transfer events.</title>
        <authorList>
            <person name="Petersen C."/>
            <person name="Sorensen T."/>
            <person name="Nielsen M.R."/>
            <person name="Sondergaard T.E."/>
            <person name="Sorensen J.L."/>
            <person name="Fitzpatrick D.A."/>
            <person name="Frisvad J.C."/>
            <person name="Nielsen K.L."/>
        </authorList>
    </citation>
    <scope>NUCLEOTIDE SEQUENCE</scope>
    <source>
        <strain evidence="3">IBT 17514</strain>
    </source>
</reference>
<name>A0AAD6HI18_9EURO</name>
<gene>
    <name evidence="3" type="ORF">N7493_008535</name>
</gene>
<dbReference type="EMBL" id="JAQJAN010000012">
    <property type="protein sequence ID" value="KAJ5716624.1"/>
    <property type="molecule type" value="Genomic_DNA"/>
</dbReference>
<evidence type="ECO:0000256" key="2">
    <source>
        <dbReference type="ARBA" id="ARBA00023043"/>
    </source>
</evidence>
<dbReference type="InterPro" id="IPR036770">
    <property type="entry name" value="Ankyrin_rpt-contain_sf"/>
</dbReference>
<dbReference type="SUPFAM" id="SSF48403">
    <property type="entry name" value="Ankyrin repeat"/>
    <property type="match status" value="1"/>
</dbReference>
<evidence type="ECO:0000313" key="3">
    <source>
        <dbReference type="EMBL" id="KAJ5716624.1"/>
    </source>
</evidence>
<dbReference type="InterPro" id="IPR002110">
    <property type="entry name" value="Ankyrin_rpt"/>
</dbReference>
<dbReference type="Proteomes" id="UP001215712">
    <property type="component" value="Unassembled WGS sequence"/>
</dbReference>
<evidence type="ECO:0000313" key="4">
    <source>
        <dbReference type="Proteomes" id="UP001215712"/>
    </source>
</evidence>
<reference evidence="3" key="2">
    <citation type="submission" date="2023-01" db="EMBL/GenBank/DDBJ databases">
        <authorList>
            <person name="Petersen C."/>
        </authorList>
    </citation>
    <scope>NUCLEOTIDE SEQUENCE</scope>
    <source>
        <strain evidence="3">IBT 17514</strain>
    </source>
</reference>
<dbReference type="PANTHER" id="PTHR24198">
    <property type="entry name" value="ANKYRIN REPEAT AND PROTEIN KINASE DOMAIN-CONTAINING PROTEIN"/>
    <property type="match status" value="1"/>
</dbReference>
<evidence type="ECO:0000256" key="1">
    <source>
        <dbReference type="ARBA" id="ARBA00022737"/>
    </source>
</evidence>